<accession>A0A1G5L7G7</accession>
<keyword evidence="1" id="KW-0560">Oxidoreductase</keyword>
<dbReference type="GO" id="GO:0006979">
    <property type="term" value="P:response to oxidative stress"/>
    <property type="evidence" value="ECO:0007669"/>
    <property type="project" value="TreeGrafter"/>
</dbReference>
<name>A0A1G5L7G7_9FIRM</name>
<dbReference type="RefSeq" id="WP_091547352.1">
    <property type="nucleotide sequence ID" value="NZ_FMUS01000040.1"/>
</dbReference>
<dbReference type="Pfam" id="PF01855">
    <property type="entry name" value="POR_N"/>
    <property type="match status" value="1"/>
</dbReference>
<evidence type="ECO:0000259" key="2">
    <source>
        <dbReference type="Pfam" id="PF01855"/>
    </source>
</evidence>
<dbReference type="CDD" id="cd07034">
    <property type="entry name" value="TPP_PYR_PFOR_IOR-alpha_like"/>
    <property type="match status" value="1"/>
</dbReference>
<dbReference type="Proteomes" id="UP000198636">
    <property type="component" value="Unassembled WGS sequence"/>
</dbReference>
<dbReference type="Gene3D" id="3.40.50.970">
    <property type="match status" value="3"/>
</dbReference>
<evidence type="ECO:0000256" key="1">
    <source>
        <dbReference type="ARBA" id="ARBA00023002"/>
    </source>
</evidence>
<dbReference type="InterPro" id="IPR002880">
    <property type="entry name" value="Pyrv_Fd/Flavodoxin_OxRdtase_N"/>
</dbReference>
<dbReference type="InterPro" id="IPR009014">
    <property type="entry name" value="Transketo_C/PFOR_II"/>
</dbReference>
<dbReference type="InterPro" id="IPR050722">
    <property type="entry name" value="Pyruvate:ferred/Flavod_OxRd"/>
</dbReference>
<gene>
    <name evidence="4" type="ORF">SAMN03080606_04103</name>
</gene>
<dbReference type="EMBL" id="FMUS01000040">
    <property type="protein sequence ID" value="SCZ08288.1"/>
    <property type="molecule type" value="Genomic_DNA"/>
</dbReference>
<feature type="domain" description="Pyruvate:ferredoxin oxidoreductase core" evidence="3">
    <location>
        <begin position="265"/>
        <end position="369"/>
    </location>
</feature>
<dbReference type="AlphaFoldDB" id="A0A1G5L7G7"/>
<reference evidence="4 5" key="1">
    <citation type="submission" date="2016-10" db="EMBL/GenBank/DDBJ databases">
        <authorList>
            <person name="de Groot N.N."/>
        </authorList>
    </citation>
    <scope>NUCLEOTIDE SEQUENCE [LARGE SCALE GENOMIC DNA]</scope>
    <source>
        <strain evidence="4 5">DSM 18978</strain>
    </source>
</reference>
<dbReference type="FunFam" id="3.40.50.970:FF:000012">
    <property type="entry name" value="Pyruvate:ferredoxin (Flavodoxin) oxidoreductase"/>
    <property type="match status" value="1"/>
</dbReference>
<dbReference type="PANTHER" id="PTHR32154:SF30">
    <property type="entry name" value="2-OXOACID OXIDOREDUCTASE (FERREDOXIN)"/>
    <property type="match status" value="1"/>
</dbReference>
<dbReference type="Gene3D" id="3.40.50.920">
    <property type="match status" value="1"/>
</dbReference>
<dbReference type="OrthoDB" id="9794954at2"/>
<dbReference type="Pfam" id="PF17147">
    <property type="entry name" value="PFOR_II"/>
    <property type="match status" value="1"/>
</dbReference>
<sequence>MREQEAVFKNGNEMAAIAAAHMDFHVMGYFPITPSTGVSEELSSSKAEGLHNIVLIPGDGEHGAAGICYGAALAGGRVINATSANGLLYALEQLPVQSGTRTPMVLNVITRTVSGPLDIKGDHSDIMYTLNTGWIILMAKDPQRIYDFNIVGTKIAEHEDVMLPVIVGSDGFFTSHQKRRNYVFKNRENIKEFLGEYKPKYTAVDPENPITIGPYMNEPDLINNKVQLSNAMDKAYEVLPKILEEYGRLTGRYYNILETYKMEDAEACLFVLNSSFDTAVEAVDILRKEGKKVGIVSTNILRPWPKKEIIEIFRNVKALCIADRQESYGAKAGNMSIEIKATLKDDPENKTLIFNRIYGLGGKEFYVDDALELLKETLKVSESGKIIKEFDYIGAYEGNKHYEEKKYVKDVVSDFFDNKITVEKNKETGELIVKGVNTRNLTEMPKRIAPGHQACPGCGIFPNLNLLTKGLKGYVVFLFQTGCAMVVTTGYPYTAFRSTYIHNLFQNGAATLSGVVEMFEERKRRGEIDKNLEINFVMVSGDGGMDIGMGPVIGTALRNHNMIIFEYDNGGYMNTGYQLSYTTPHLAESKTSIVGPSFAGKSTFQKKGGVSTFHKDTPMIMAGTHIPYIATVAESHTVDFVKKAAKAQYVANNEGLAYVKAISACPLNWKSPPEEQRSVIGRAVESCYFPLYEVYHGITKITYDPEKSQKKMPVSKFYDRMGVTKHLLTEENKEELESIQKEIDRRWNRLKARDEHPLL</sequence>
<evidence type="ECO:0000259" key="3">
    <source>
        <dbReference type="Pfam" id="PF17147"/>
    </source>
</evidence>
<evidence type="ECO:0000313" key="5">
    <source>
        <dbReference type="Proteomes" id="UP000198636"/>
    </source>
</evidence>
<dbReference type="InterPro" id="IPR029061">
    <property type="entry name" value="THDP-binding"/>
</dbReference>
<evidence type="ECO:0000313" key="4">
    <source>
        <dbReference type="EMBL" id="SCZ08288.1"/>
    </source>
</evidence>
<dbReference type="InterPro" id="IPR033412">
    <property type="entry name" value="PFOR_II"/>
</dbReference>
<dbReference type="SUPFAM" id="SSF52518">
    <property type="entry name" value="Thiamin diphosphate-binding fold (THDP-binding)"/>
    <property type="match status" value="2"/>
</dbReference>
<keyword evidence="4" id="KW-0670">Pyruvate</keyword>
<dbReference type="PANTHER" id="PTHR32154">
    <property type="entry name" value="PYRUVATE-FLAVODOXIN OXIDOREDUCTASE-RELATED"/>
    <property type="match status" value="1"/>
</dbReference>
<dbReference type="GO" id="GO:0016491">
    <property type="term" value="F:oxidoreductase activity"/>
    <property type="evidence" value="ECO:0007669"/>
    <property type="project" value="UniProtKB-KW"/>
</dbReference>
<dbReference type="SUPFAM" id="SSF52922">
    <property type="entry name" value="TK C-terminal domain-like"/>
    <property type="match status" value="1"/>
</dbReference>
<proteinExistence type="predicted"/>
<organism evidence="4 5">
    <name type="scientific">Alkaliphilus peptidifermentans DSM 18978</name>
    <dbReference type="NCBI Taxonomy" id="1120976"/>
    <lineage>
        <taxon>Bacteria</taxon>
        <taxon>Bacillati</taxon>
        <taxon>Bacillota</taxon>
        <taxon>Clostridia</taxon>
        <taxon>Peptostreptococcales</taxon>
        <taxon>Natronincolaceae</taxon>
        <taxon>Alkaliphilus</taxon>
    </lineage>
</organism>
<keyword evidence="5" id="KW-1185">Reference proteome</keyword>
<protein>
    <submittedName>
        <fullName evidence="4">Pyruvate ferredoxin oxidoreductase alpha subunit</fullName>
    </submittedName>
</protein>
<dbReference type="STRING" id="1120976.SAMN03080606_04103"/>
<feature type="domain" description="Pyruvate flavodoxin/ferredoxin oxidoreductase pyrimidine binding" evidence="2">
    <location>
        <begin position="18"/>
        <end position="239"/>
    </location>
</feature>